<keyword evidence="1" id="KW-1133">Transmembrane helix</keyword>
<gene>
    <name evidence="2" type="ORF">CLV84_2647</name>
</gene>
<name>A0A2S6I3K4_9BACT</name>
<evidence type="ECO:0000313" key="3">
    <source>
        <dbReference type="Proteomes" id="UP000237662"/>
    </source>
</evidence>
<dbReference type="AlphaFoldDB" id="A0A2S6I3K4"/>
<accession>A0A2S6I3K4</accession>
<keyword evidence="1" id="KW-0472">Membrane</keyword>
<evidence type="ECO:0000256" key="1">
    <source>
        <dbReference type="SAM" id="Phobius"/>
    </source>
</evidence>
<comment type="caution">
    <text evidence="2">The sequence shown here is derived from an EMBL/GenBank/DDBJ whole genome shotgun (WGS) entry which is preliminary data.</text>
</comment>
<proteinExistence type="predicted"/>
<feature type="transmembrane region" description="Helical" evidence="1">
    <location>
        <begin position="31"/>
        <end position="53"/>
    </location>
</feature>
<reference evidence="2 3" key="1">
    <citation type="submission" date="2018-02" db="EMBL/GenBank/DDBJ databases">
        <title>Genomic Encyclopedia of Archaeal and Bacterial Type Strains, Phase II (KMG-II): from individual species to whole genera.</title>
        <authorList>
            <person name="Goeker M."/>
        </authorList>
    </citation>
    <scope>NUCLEOTIDE SEQUENCE [LARGE SCALE GENOMIC DNA]</scope>
    <source>
        <strain evidence="2 3">DSM 29526</strain>
    </source>
</reference>
<dbReference type="OrthoDB" id="9914149at2"/>
<sequence>MRIPYFVSFYSGMILVLAGLATQDSSVEGMGWPTLFMSLAMLAIALGVIDVIAAHKRGV</sequence>
<evidence type="ECO:0000313" key="2">
    <source>
        <dbReference type="EMBL" id="PPK85743.1"/>
    </source>
</evidence>
<protein>
    <submittedName>
        <fullName evidence="2">Uncharacterized protein</fullName>
    </submittedName>
</protein>
<organism evidence="2 3">
    <name type="scientific">Neolewinella xylanilytica</name>
    <dbReference type="NCBI Taxonomy" id="1514080"/>
    <lineage>
        <taxon>Bacteria</taxon>
        <taxon>Pseudomonadati</taxon>
        <taxon>Bacteroidota</taxon>
        <taxon>Saprospiria</taxon>
        <taxon>Saprospirales</taxon>
        <taxon>Lewinellaceae</taxon>
        <taxon>Neolewinella</taxon>
    </lineage>
</organism>
<keyword evidence="3" id="KW-1185">Reference proteome</keyword>
<dbReference type="RefSeq" id="WP_104420232.1">
    <property type="nucleotide sequence ID" value="NZ_PTJC01000006.1"/>
</dbReference>
<keyword evidence="1" id="KW-0812">Transmembrane</keyword>
<dbReference type="Proteomes" id="UP000237662">
    <property type="component" value="Unassembled WGS sequence"/>
</dbReference>
<dbReference type="EMBL" id="PTJC01000006">
    <property type="protein sequence ID" value="PPK85743.1"/>
    <property type="molecule type" value="Genomic_DNA"/>
</dbReference>